<evidence type="ECO:0008006" key="3">
    <source>
        <dbReference type="Google" id="ProtNLM"/>
    </source>
</evidence>
<gene>
    <name evidence="1" type="ORF">CG50_10530</name>
</gene>
<organism evidence="1 2">
    <name type="scientific">Paenirhodobacter enshiensis</name>
    <dbReference type="NCBI Taxonomy" id="1105367"/>
    <lineage>
        <taxon>Bacteria</taxon>
        <taxon>Pseudomonadati</taxon>
        <taxon>Pseudomonadota</taxon>
        <taxon>Alphaproteobacteria</taxon>
        <taxon>Rhodobacterales</taxon>
        <taxon>Rhodobacter group</taxon>
        <taxon>Paenirhodobacter</taxon>
    </lineage>
</organism>
<protein>
    <recommendedName>
        <fullName evidence="3">Elements of external origin</fullName>
    </recommendedName>
</protein>
<reference evidence="1 2" key="1">
    <citation type="submission" date="2014-03" db="EMBL/GenBank/DDBJ databases">
        <title>Genome of Paenirhodobacter enshiensis DW2-9.</title>
        <authorList>
            <person name="Wang D."/>
            <person name="Wang G."/>
        </authorList>
    </citation>
    <scope>NUCLEOTIDE SEQUENCE [LARGE SCALE GENOMIC DNA]</scope>
    <source>
        <strain evidence="1 2">DW2-9</strain>
    </source>
</reference>
<dbReference type="OrthoDB" id="6050435at2"/>
<dbReference type="Proteomes" id="UP000028824">
    <property type="component" value="Unassembled WGS sequence"/>
</dbReference>
<dbReference type="eggNOG" id="ENOG502Z8CS">
    <property type="taxonomic scope" value="Bacteria"/>
</dbReference>
<sequence length="202" mass="21612">MGLSRRAYAALRGVHESAVRKAIATGRITTESDGTIDAAKADAMWDASTDPAKQRGAHARDLGRGTAAATRAVAGTKAVPRQAFAAVAETLTEAGADPGAAAGDGGEVSFVKARMANEVLKAQTARVRLQKMKGEVVDRARATAMVFDLARRERDAWLNWPPRVAADIAAELGAEPHAVEQVLMRYLRRHQAEMSEVKVELR</sequence>
<evidence type="ECO:0000313" key="2">
    <source>
        <dbReference type="Proteomes" id="UP000028824"/>
    </source>
</evidence>
<dbReference type="AlphaFoldDB" id="A0A086XQR9"/>
<dbReference type="STRING" id="1105367.CG50_10530"/>
<accession>A0A086XQR9</accession>
<comment type="caution">
    <text evidence="1">The sequence shown here is derived from an EMBL/GenBank/DDBJ whole genome shotgun (WGS) entry which is preliminary data.</text>
</comment>
<evidence type="ECO:0000313" key="1">
    <source>
        <dbReference type="EMBL" id="KFI24369.1"/>
    </source>
</evidence>
<name>A0A086XQR9_9RHOB</name>
<dbReference type="EMBL" id="JFZB01000051">
    <property type="protein sequence ID" value="KFI24369.1"/>
    <property type="molecule type" value="Genomic_DNA"/>
</dbReference>
<proteinExistence type="predicted"/>
<keyword evidence="2" id="KW-1185">Reference proteome</keyword>